<comment type="subcellular location">
    <subcellularLocation>
        <location evidence="1">Membrane</location>
        <topology evidence="1">Multi-pass membrane protein</topology>
    </subcellularLocation>
</comment>
<evidence type="ECO:0000256" key="8">
    <source>
        <dbReference type="RuleBase" id="RU079119"/>
    </source>
</evidence>
<keyword evidence="4 8" id="KW-0812">Transmembrane</keyword>
<dbReference type="InterPro" id="IPR001594">
    <property type="entry name" value="Palmitoyltrfase_DHHC"/>
</dbReference>
<sequence length="531" mass="57820">MRKHGFQYPPDNHQVIAVLLFSVLVAGFFLFSSWQLHTLAARIGVTASFGAATLFTLFLGVLTARIDAGDPGIRQQHTAELTVVNQQPKYICTICQVVVQPRSKHCRKCDKCVQDFDHHCIWLNNCIGKANYGSFMCLLTATLVLLLFQAAVNIILLATSFTNPAAASNRQHYQFSGGISLTGYRVAWIAFLAAPMLLALLVGELLVFHLVLQWRGMSTYDYILAQREKHSSQRLPKKVSPEDPPPSSSLIMANTSALDPDGYDVEADQDNLPRGRHHKIRLSPCAALSVPDEDASSRASAKGVQLSRPESVVSMNSLLVAGTHSEQGGRISDRGMRRSRSRQEGAASSRPTTGGGGVNQSQELTKSWDSPPVAMQRNRQDTHLSSRPTTSEEDIRLSQELGSWDIPSPTMRRSRQEAVLISSGQPEFGEEDISQQQSASAAFKTPLSPAMRRSQQEVGLSSQPSRDDLAQSQELIPAGMSISSSTEGRSGVGQPQQQAGSVARVKSPKSVMASVKGSFGLQPSNRVQPYP</sequence>
<dbReference type="GO" id="GO:0005783">
    <property type="term" value="C:endoplasmic reticulum"/>
    <property type="evidence" value="ECO:0007669"/>
    <property type="project" value="TreeGrafter"/>
</dbReference>
<dbReference type="AlphaFoldDB" id="A0AAW1QJC2"/>
<reference evidence="11 12" key="1">
    <citation type="journal article" date="2024" name="Nat. Commun.">
        <title>Phylogenomics reveals the evolutionary origins of lichenization in chlorophyte algae.</title>
        <authorList>
            <person name="Puginier C."/>
            <person name="Libourel C."/>
            <person name="Otte J."/>
            <person name="Skaloud P."/>
            <person name="Haon M."/>
            <person name="Grisel S."/>
            <person name="Petersen M."/>
            <person name="Berrin J.G."/>
            <person name="Delaux P.M."/>
            <person name="Dal Grande F."/>
            <person name="Keller J."/>
        </authorList>
    </citation>
    <scope>NUCLEOTIDE SEQUENCE [LARGE SCALE GENOMIC DNA]</scope>
    <source>
        <strain evidence="11 12">SAG 2145</strain>
    </source>
</reference>
<keyword evidence="7 8" id="KW-0012">Acyltransferase</keyword>
<feature type="transmembrane region" description="Helical" evidence="8">
    <location>
        <begin position="43"/>
        <end position="64"/>
    </location>
</feature>
<dbReference type="PANTHER" id="PTHR22883:SF203">
    <property type="entry name" value="PALMITOYLTRANSFERASE"/>
    <property type="match status" value="1"/>
</dbReference>
<evidence type="ECO:0000259" key="10">
    <source>
        <dbReference type="Pfam" id="PF01529"/>
    </source>
</evidence>
<feature type="compositionally biased region" description="Polar residues" evidence="9">
    <location>
        <begin position="521"/>
        <end position="531"/>
    </location>
</feature>
<proteinExistence type="inferred from homology"/>
<keyword evidence="5 8" id="KW-1133">Transmembrane helix</keyword>
<feature type="compositionally biased region" description="Polar residues" evidence="9">
    <location>
        <begin position="481"/>
        <end position="500"/>
    </location>
</feature>
<keyword evidence="3 8" id="KW-0808">Transferase</keyword>
<evidence type="ECO:0000256" key="7">
    <source>
        <dbReference type="ARBA" id="ARBA00023315"/>
    </source>
</evidence>
<dbReference type="GO" id="GO:0006612">
    <property type="term" value="P:protein targeting to membrane"/>
    <property type="evidence" value="ECO:0007669"/>
    <property type="project" value="TreeGrafter"/>
</dbReference>
<feature type="region of interest" description="Disordered" evidence="9">
    <location>
        <begin position="287"/>
        <end position="531"/>
    </location>
</feature>
<dbReference type="PANTHER" id="PTHR22883">
    <property type="entry name" value="ZINC FINGER DHHC DOMAIN CONTAINING PROTEIN"/>
    <property type="match status" value="1"/>
</dbReference>
<dbReference type="EMBL" id="JALJOS010000037">
    <property type="protein sequence ID" value="KAK9821546.1"/>
    <property type="molecule type" value="Genomic_DNA"/>
</dbReference>
<evidence type="ECO:0000256" key="6">
    <source>
        <dbReference type="ARBA" id="ARBA00023136"/>
    </source>
</evidence>
<dbReference type="GO" id="GO:0019706">
    <property type="term" value="F:protein-cysteine S-palmitoyltransferase activity"/>
    <property type="evidence" value="ECO:0007669"/>
    <property type="project" value="UniProtKB-EC"/>
</dbReference>
<dbReference type="EC" id="2.3.1.225" evidence="8"/>
<feature type="domain" description="Palmitoyltransferase DHHC" evidence="10">
    <location>
        <begin position="87"/>
        <end position="223"/>
    </location>
</feature>
<organism evidence="11 12">
    <name type="scientific">Apatococcus lobatus</name>
    <dbReference type="NCBI Taxonomy" id="904363"/>
    <lineage>
        <taxon>Eukaryota</taxon>
        <taxon>Viridiplantae</taxon>
        <taxon>Chlorophyta</taxon>
        <taxon>core chlorophytes</taxon>
        <taxon>Trebouxiophyceae</taxon>
        <taxon>Chlorellales</taxon>
        <taxon>Chlorellaceae</taxon>
        <taxon>Apatococcus</taxon>
    </lineage>
</organism>
<gene>
    <name evidence="11" type="ORF">WJX74_010064</name>
</gene>
<feature type="transmembrane region" description="Helical" evidence="8">
    <location>
        <begin position="12"/>
        <end position="31"/>
    </location>
</feature>
<comment type="domain">
    <text evidence="8">The DHHC domain is required for palmitoyltransferase activity.</text>
</comment>
<evidence type="ECO:0000256" key="3">
    <source>
        <dbReference type="ARBA" id="ARBA00022679"/>
    </source>
</evidence>
<keyword evidence="6 8" id="KW-0472">Membrane</keyword>
<feature type="transmembrane region" description="Helical" evidence="8">
    <location>
        <begin position="135"/>
        <end position="158"/>
    </location>
</feature>
<dbReference type="Pfam" id="PF01529">
    <property type="entry name" value="DHHC"/>
    <property type="match status" value="1"/>
</dbReference>
<dbReference type="InterPro" id="IPR039859">
    <property type="entry name" value="PFA4/ZDH16/20/ERF2-like"/>
</dbReference>
<dbReference type="PROSITE" id="PS50216">
    <property type="entry name" value="DHHC"/>
    <property type="match status" value="1"/>
</dbReference>
<feature type="compositionally biased region" description="Polar residues" evidence="9">
    <location>
        <begin position="456"/>
        <end position="474"/>
    </location>
</feature>
<comment type="catalytic activity">
    <reaction evidence="8">
        <text>L-cysteinyl-[protein] + hexadecanoyl-CoA = S-hexadecanoyl-L-cysteinyl-[protein] + CoA</text>
        <dbReference type="Rhea" id="RHEA:36683"/>
        <dbReference type="Rhea" id="RHEA-COMP:10131"/>
        <dbReference type="Rhea" id="RHEA-COMP:11032"/>
        <dbReference type="ChEBI" id="CHEBI:29950"/>
        <dbReference type="ChEBI" id="CHEBI:57287"/>
        <dbReference type="ChEBI" id="CHEBI:57379"/>
        <dbReference type="ChEBI" id="CHEBI:74151"/>
        <dbReference type="EC" id="2.3.1.225"/>
    </reaction>
</comment>
<feature type="transmembrane region" description="Helical" evidence="8">
    <location>
        <begin position="186"/>
        <end position="212"/>
    </location>
</feature>
<dbReference type="Proteomes" id="UP001438707">
    <property type="component" value="Unassembled WGS sequence"/>
</dbReference>
<evidence type="ECO:0000313" key="11">
    <source>
        <dbReference type="EMBL" id="KAK9821546.1"/>
    </source>
</evidence>
<feature type="compositionally biased region" description="Polar residues" evidence="9">
    <location>
        <begin position="359"/>
        <end position="368"/>
    </location>
</feature>
<evidence type="ECO:0000256" key="1">
    <source>
        <dbReference type="ARBA" id="ARBA00004141"/>
    </source>
</evidence>
<dbReference type="GO" id="GO:0005794">
    <property type="term" value="C:Golgi apparatus"/>
    <property type="evidence" value="ECO:0007669"/>
    <property type="project" value="TreeGrafter"/>
</dbReference>
<comment type="caution">
    <text evidence="11">The sequence shown here is derived from an EMBL/GenBank/DDBJ whole genome shotgun (WGS) entry which is preliminary data.</text>
</comment>
<keyword evidence="12" id="KW-1185">Reference proteome</keyword>
<evidence type="ECO:0000313" key="12">
    <source>
        <dbReference type="Proteomes" id="UP001438707"/>
    </source>
</evidence>
<dbReference type="GO" id="GO:0016020">
    <property type="term" value="C:membrane"/>
    <property type="evidence" value="ECO:0007669"/>
    <property type="project" value="UniProtKB-SubCell"/>
</dbReference>
<accession>A0AAW1QJC2</accession>
<feature type="region of interest" description="Disordered" evidence="9">
    <location>
        <begin position="233"/>
        <end position="255"/>
    </location>
</feature>
<evidence type="ECO:0000256" key="5">
    <source>
        <dbReference type="ARBA" id="ARBA00022989"/>
    </source>
</evidence>
<evidence type="ECO:0000256" key="9">
    <source>
        <dbReference type="SAM" id="MobiDB-lite"/>
    </source>
</evidence>
<evidence type="ECO:0000256" key="2">
    <source>
        <dbReference type="ARBA" id="ARBA00008574"/>
    </source>
</evidence>
<name>A0AAW1QJC2_9CHLO</name>
<protein>
    <recommendedName>
        <fullName evidence="8">S-acyltransferase</fullName>
        <ecNumber evidence="8">2.3.1.225</ecNumber>
    </recommendedName>
    <alternativeName>
        <fullName evidence="8">Palmitoyltransferase</fullName>
    </alternativeName>
</protein>
<evidence type="ECO:0000256" key="4">
    <source>
        <dbReference type="ARBA" id="ARBA00022692"/>
    </source>
</evidence>
<comment type="similarity">
    <text evidence="2 8">Belongs to the DHHC palmitoyltransferase family.</text>
</comment>